<dbReference type="Proteomes" id="UP000253741">
    <property type="component" value="Unassembled WGS sequence"/>
</dbReference>
<dbReference type="CDD" id="cd05233">
    <property type="entry name" value="SDR_c"/>
    <property type="match status" value="1"/>
</dbReference>
<dbReference type="InterPro" id="IPR036291">
    <property type="entry name" value="NAD(P)-bd_dom_sf"/>
</dbReference>
<sequence length="247" mass="25583">MSSPAVLITGGTSGIGKATAELLHQRGYRVMVTGQNPDTLAAARKELPEGVVVLRADSRSASDTDRLTSEVRTRFGSLDALFLNAGINRAAPLEAIDEATYDDVFAINTKGQFFTLQRTLPLLRDGASVIFTVGIGAIRGIPGGSLTAASRGALLTMVPSLAIELAPRRIRVNAVSPGAIETPIWSKSGLSPEELSAVAEDMAVRIPFGRMGSAREVAETVAFLASDASGYVTGQNITVGGGSGIAA</sequence>
<evidence type="ECO:0000256" key="2">
    <source>
        <dbReference type="ARBA" id="ARBA00023002"/>
    </source>
</evidence>
<organism evidence="4 5">
    <name type="scientific">Streptomyces corynorhini</name>
    <dbReference type="NCBI Taxonomy" id="2282652"/>
    <lineage>
        <taxon>Bacteria</taxon>
        <taxon>Bacillati</taxon>
        <taxon>Actinomycetota</taxon>
        <taxon>Actinomycetes</taxon>
        <taxon>Kitasatosporales</taxon>
        <taxon>Streptomycetaceae</taxon>
        <taxon>Streptomyces</taxon>
    </lineage>
</organism>
<keyword evidence="5" id="KW-1185">Reference proteome</keyword>
<dbReference type="PANTHER" id="PTHR43477">
    <property type="entry name" value="DIHYDROANTICAPSIN 7-DEHYDROGENASE"/>
    <property type="match status" value="1"/>
</dbReference>
<dbReference type="GO" id="GO:0016491">
    <property type="term" value="F:oxidoreductase activity"/>
    <property type="evidence" value="ECO:0007669"/>
    <property type="project" value="UniProtKB-KW"/>
</dbReference>
<comment type="caution">
    <text evidence="4">The sequence shown here is derived from an EMBL/GenBank/DDBJ whole genome shotgun (WGS) entry which is preliminary data.</text>
</comment>
<dbReference type="InterPro" id="IPR051122">
    <property type="entry name" value="SDR_DHRS6-like"/>
</dbReference>
<keyword evidence="2" id="KW-0560">Oxidoreductase</keyword>
<dbReference type="RefSeq" id="WP_114624608.1">
    <property type="nucleotide sequence ID" value="NZ_QQNA01000122.1"/>
</dbReference>
<dbReference type="EMBL" id="QQNA01000122">
    <property type="protein sequence ID" value="RDG37029.1"/>
    <property type="molecule type" value="Genomic_DNA"/>
</dbReference>
<evidence type="ECO:0000313" key="4">
    <source>
        <dbReference type="EMBL" id="RDG37029.1"/>
    </source>
</evidence>
<reference evidence="4 5" key="1">
    <citation type="submission" date="2018-07" db="EMBL/GenBank/DDBJ databases">
        <title>Streptomyces species from bats.</title>
        <authorList>
            <person name="Dunlap C."/>
        </authorList>
    </citation>
    <scope>NUCLEOTIDE SEQUENCE [LARGE SCALE GENOMIC DNA]</scope>
    <source>
        <strain evidence="4 5">AC230</strain>
    </source>
</reference>
<dbReference type="SUPFAM" id="SSF51735">
    <property type="entry name" value="NAD(P)-binding Rossmann-fold domains"/>
    <property type="match status" value="1"/>
</dbReference>
<dbReference type="InterPro" id="IPR057326">
    <property type="entry name" value="KR_dom"/>
</dbReference>
<evidence type="ECO:0000256" key="1">
    <source>
        <dbReference type="ARBA" id="ARBA00006484"/>
    </source>
</evidence>
<comment type="similarity">
    <text evidence="1">Belongs to the short-chain dehydrogenases/reductases (SDR) family.</text>
</comment>
<name>A0A370B9H3_9ACTN</name>
<dbReference type="AlphaFoldDB" id="A0A370B9H3"/>
<dbReference type="OrthoDB" id="9803333at2"/>
<dbReference type="InterPro" id="IPR002347">
    <property type="entry name" value="SDR_fam"/>
</dbReference>
<dbReference type="PANTHER" id="PTHR43477:SF1">
    <property type="entry name" value="DIHYDROANTICAPSIN 7-DEHYDROGENASE"/>
    <property type="match status" value="1"/>
</dbReference>
<dbReference type="Pfam" id="PF13561">
    <property type="entry name" value="adh_short_C2"/>
    <property type="match status" value="1"/>
</dbReference>
<gene>
    <name evidence="4" type="ORF">DVH02_16705</name>
</gene>
<protein>
    <submittedName>
        <fullName evidence="4">SDR family NAD(P)-dependent oxidoreductase</fullName>
    </submittedName>
</protein>
<evidence type="ECO:0000259" key="3">
    <source>
        <dbReference type="SMART" id="SM00822"/>
    </source>
</evidence>
<dbReference type="SMART" id="SM00822">
    <property type="entry name" value="PKS_KR"/>
    <property type="match status" value="1"/>
</dbReference>
<evidence type="ECO:0000313" key="5">
    <source>
        <dbReference type="Proteomes" id="UP000253741"/>
    </source>
</evidence>
<dbReference type="PRINTS" id="PR00081">
    <property type="entry name" value="GDHRDH"/>
</dbReference>
<dbReference type="FunFam" id="3.40.50.720:FF:000084">
    <property type="entry name" value="Short-chain dehydrogenase reductase"/>
    <property type="match status" value="1"/>
</dbReference>
<accession>A0A370B9H3</accession>
<dbReference type="Gene3D" id="3.40.50.720">
    <property type="entry name" value="NAD(P)-binding Rossmann-like Domain"/>
    <property type="match status" value="1"/>
</dbReference>
<proteinExistence type="inferred from homology"/>
<feature type="domain" description="Ketoreductase" evidence="3">
    <location>
        <begin position="4"/>
        <end position="169"/>
    </location>
</feature>